<comment type="caution">
    <text evidence="1">The sequence shown here is derived from an EMBL/GenBank/DDBJ whole genome shotgun (WGS) entry which is preliminary data.</text>
</comment>
<evidence type="ECO:0000313" key="2">
    <source>
        <dbReference type="Proteomes" id="UP000004358"/>
    </source>
</evidence>
<sequence>MPHQDSTDIRTNLQALKAVFRELLPAKFDLPKSHGNASLEPQALAAMAITCWGWLQGTLEERTATAQAMTCEALQGVSRLAV</sequence>
<dbReference type="HOGENOM" id="CLU_2551541_0_0_0"/>
<reference evidence="1 2" key="1">
    <citation type="submission" date="2006-02" db="EMBL/GenBank/DDBJ databases">
        <authorList>
            <person name="Amann R."/>
            <person name="Ferriera S."/>
            <person name="Johnson J."/>
            <person name="Kravitz S."/>
            <person name="Halpern A."/>
            <person name="Remington K."/>
            <person name="Beeson K."/>
            <person name="Tran B."/>
            <person name="Rogers Y.-H."/>
            <person name="Friedman R."/>
            <person name="Venter J.C."/>
        </authorList>
    </citation>
    <scope>NUCLEOTIDE SEQUENCE [LARGE SCALE GENOMIC DNA]</scope>
    <source>
        <strain evidence="1 2">DSM 3645</strain>
    </source>
</reference>
<dbReference type="Proteomes" id="UP000004358">
    <property type="component" value="Unassembled WGS sequence"/>
</dbReference>
<proteinExistence type="predicted"/>
<dbReference type="AlphaFoldDB" id="A3ZZQ2"/>
<dbReference type="STRING" id="314230.DSM3645_16030"/>
<dbReference type="OrthoDB" id="9989620at2"/>
<accession>A3ZZQ2</accession>
<dbReference type="RefSeq" id="WP_002651104.1">
    <property type="nucleotide sequence ID" value="NZ_CH672376.1"/>
</dbReference>
<protein>
    <submittedName>
        <fullName evidence="1">Uncharacterized protein</fullName>
    </submittedName>
</protein>
<gene>
    <name evidence="1" type="ORF">DSM3645_16030</name>
</gene>
<organism evidence="1 2">
    <name type="scientific">Blastopirellula marina DSM 3645</name>
    <dbReference type="NCBI Taxonomy" id="314230"/>
    <lineage>
        <taxon>Bacteria</taxon>
        <taxon>Pseudomonadati</taxon>
        <taxon>Planctomycetota</taxon>
        <taxon>Planctomycetia</taxon>
        <taxon>Pirellulales</taxon>
        <taxon>Pirellulaceae</taxon>
        <taxon>Blastopirellula</taxon>
    </lineage>
</organism>
<dbReference type="EMBL" id="AANZ01000025">
    <property type="protein sequence ID" value="EAQ77972.1"/>
    <property type="molecule type" value="Genomic_DNA"/>
</dbReference>
<evidence type="ECO:0000313" key="1">
    <source>
        <dbReference type="EMBL" id="EAQ77972.1"/>
    </source>
</evidence>
<name>A3ZZQ2_9BACT</name>